<evidence type="ECO:0000256" key="4">
    <source>
        <dbReference type="ARBA" id="ARBA00023163"/>
    </source>
</evidence>
<dbReference type="Pfam" id="PF03704">
    <property type="entry name" value="BTAD"/>
    <property type="match status" value="1"/>
</dbReference>
<dbReference type="InterPro" id="IPR051677">
    <property type="entry name" value="AfsR-DnrI-RedD_regulator"/>
</dbReference>
<dbReference type="Proteomes" id="UP000295680">
    <property type="component" value="Unassembled WGS sequence"/>
</dbReference>
<evidence type="ECO:0000256" key="1">
    <source>
        <dbReference type="ARBA" id="ARBA00005820"/>
    </source>
</evidence>
<gene>
    <name evidence="8" type="ORF">EV192_104392</name>
</gene>
<evidence type="ECO:0000256" key="2">
    <source>
        <dbReference type="ARBA" id="ARBA00023015"/>
    </source>
</evidence>
<dbReference type="OrthoDB" id="3275754at2"/>
<dbReference type="SUPFAM" id="SSF52540">
    <property type="entry name" value="P-loop containing nucleoside triphosphate hydrolases"/>
    <property type="match status" value="1"/>
</dbReference>
<feature type="DNA-binding region" description="OmpR/PhoB-type" evidence="6">
    <location>
        <begin position="1"/>
        <end position="94"/>
    </location>
</feature>
<dbReference type="InterPro" id="IPR016032">
    <property type="entry name" value="Sig_transdc_resp-reg_C-effctor"/>
</dbReference>
<protein>
    <submittedName>
        <fullName evidence="8">DNA-binding SARP family transcriptional activator</fullName>
    </submittedName>
</protein>
<dbReference type="SMART" id="SM00028">
    <property type="entry name" value="TPR"/>
    <property type="match status" value="6"/>
</dbReference>
<dbReference type="Pfam" id="PF00486">
    <property type="entry name" value="Trans_reg_C"/>
    <property type="match status" value="1"/>
</dbReference>
<dbReference type="Gene3D" id="3.40.50.300">
    <property type="entry name" value="P-loop containing nucleotide triphosphate hydrolases"/>
    <property type="match status" value="1"/>
</dbReference>
<dbReference type="GO" id="GO:0000160">
    <property type="term" value="P:phosphorelay signal transduction system"/>
    <property type="evidence" value="ECO:0007669"/>
    <property type="project" value="InterPro"/>
</dbReference>
<evidence type="ECO:0000256" key="3">
    <source>
        <dbReference type="ARBA" id="ARBA00023125"/>
    </source>
</evidence>
<proteinExistence type="inferred from homology"/>
<dbReference type="PRINTS" id="PR00364">
    <property type="entry name" value="DISEASERSIST"/>
</dbReference>
<dbReference type="Gene3D" id="1.25.40.10">
    <property type="entry name" value="Tetratricopeptide repeat domain"/>
    <property type="match status" value="3"/>
</dbReference>
<feature type="domain" description="OmpR/PhoB-type" evidence="7">
    <location>
        <begin position="1"/>
        <end position="94"/>
    </location>
</feature>
<dbReference type="Gene3D" id="1.10.10.10">
    <property type="entry name" value="Winged helix-like DNA-binding domain superfamily/Winged helix DNA-binding domain"/>
    <property type="match status" value="1"/>
</dbReference>
<dbReference type="AlphaFoldDB" id="A0A4R2JRR0"/>
<dbReference type="PANTHER" id="PTHR35807">
    <property type="entry name" value="TRANSCRIPTIONAL REGULATOR REDD-RELATED"/>
    <property type="match status" value="1"/>
</dbReference>
<evidence type="ECO:0000256" key="6">
    <source>
        <dbReference type="PROSITE-ProRule" id="PRU01091"/>
    </source>
</evidence>
<dbReference type="PROSITE" id="PS51755">
    <property type="entry name" value="OMPR_PHOB"/>
    <property type="match status" value="1"/>
</dbReference>
<organism evidence="8 9">
    <name type="scientific">Actinocrispum wychmicini</name>
    <dbReference type="NCBI Taxonomy" id="1213861"/>
    <lineage>
        <taxon>Bacteria</taxon>
        <taxon>Bacillati</taxon>
        <taxon>Actinomycetota</taxon>
        <taxon>Actinomycetes</taxon>
        <taxon>Pseudonocardiales</taxon>
        <taxon>Pseudonocardiaceae</taxon>
        <taxon>Actinocrispum</taxon>
    </lineage>
</organism>
<reference evidence="8 9" key="1">
    <citation type="submission" date="2019-03" db="EMBL/GenBank/DDBJ databases">
        <title>Genomic Encyclopedia of Type Strains, Phase IV (KMG-IV): sequencing the most valuable type-strain genomes for metagenomic binning, comparative biology and taxonomic classification.</title>
        <authorList>
            <person name="Goeker M."/>
        </authorList>
    </citation>
    <scope>NUCLEOTIDE SEQUENCE [LARGE SCALE GENOMIC DNA]</scope>
    <source>
        <strain evidence="8 9">DSM 45934</strain>
    </source>
</reference>
<dbReference type="Pfam" id="PF13424">
    <property type="entry name" value="TPR_12"/>
    <property type="match status" value="2"/>
</dbReference>
<keyword evidence="5" id="KW-0802">TPR repeat</keyword>
<accession>A0A4R2JRR0</accession>
<dbReference type="InterPro" id="IPR001867">
    <property type="entry name" value="OmpR/PhoB-type_DNA-bd"/>
</dbReference>
<name>A0A4R2JRR0_9PSEU</name>
<dbReference type="GO" id="GO:0043531">
    <property type="term" value="F:ADP binding"/>
    <property type="evidence" value="ECO:0007669"/>
    <property type="project" value="InterPro"/>
</dbReference>
<feature type="repeat" description="TPR" evidence="5">
    <location>
        <begin position="837"/>
        <end position="870"/>
    </location>
</feature>
<dbReference type="RefSeq" id="WP_132117527.1">
    <property type="nucleotide sequence ID" value="NZ_SLWS01000004.1"/>
</dbReference>
<dbReference type="GO" id="GO:0006355">
    <property type="term" value="P:regulation of DNA-templated transcription"/>
    <property type="evidence" value="ECO:0007669"/>
    <property type="project" value="InterPro"/>
</dbReference>
<evidence type="ECO:0000256" key="5">
    <source>
        <dbReference type="PROSITE-ProRule" id="PRU00339"/>
    </source>
</evidence>
<keyword evidence="9" id="KW-1185">Reference proteome</keyword>
<keyword evidence="2" id="KW-0805">Transcription regulation</keyword>
<keyword evidence="3 6" id="KW-0238">DNA-binding</keyword>
<dbReference type="InterPro" id="IPR005158">
    <property type="entry name" value="BTAD"/>
</dbReference>
<comment type="caution">
    <text evidence="8">The sequence shown here is derived from an EMBL/GenBank/DDBJ whole genome shotgun (WGS) entry which is preliminary data.</text>
</comment>
<keyword evidence="4" id="KW-0804">Transcription</keyword>
<dbReference type="SMART" id="SM01043">
    <property type="entry name" value="BTAD"/>
    <property type="match status" value="1"/>
</dbReference>
<dbReference type="PANTHER" id="PTHR35807:SF1">
    <property type="entry name" value="TRANSCRIPTIONAL REGULATOR REDD"/>
    <property type="match status" value="1"/>
</dbReference>
<evidence type="ECO:0000313" key="8">
    <source>
        <dbReference type="EMBL" id="TCO59549.1"/>
    </source>
</evidence>
<dbReference type="InterPro" id="IPR036388">
    <property type="entry name" value="WH-like_DNA-bd_sf"/>
</dbReference>
<sequence>MTVEFRVLGPVEAWVDGRQVELGHARQRWVLAVLLIEANQWLSADQLLDRAWGERIPGGGRATLYGYLSRLRRALHTADEVRIARRVGGYELVVDEDTVDLHRLRRLLANARAGDDDRAPAFFQEAFGLWRGDVCTGLDTPWINTVRADLDQQRLAAELDHVDLRLRVGQHTGLLSDLTALAVAHPLDERVAGQLMLALYRSGRQAEALQHYDQARRRLAEELGTDPSPVLQRLHQLILTADSTVTVPTNPPKSARSPMPRQLPASPRFFTGRAGELAALTDAMAARVDAGGTVVISAIGGTGGIGKTWLALHWAHVNVHRFPDGQFFVNLRGFDPTSHPLDPAVALRGFLNALGVEPAAIPQELDAQTALYRSLIADKRMLVLLDNALDTAQVTPLLPGSPTVTVVITSRNTLPALITSHGARPLALDVLTDDEARQLLSTHLGADRVAAEPHAVADLLQHCAGFPLALGIIAARATTDPALPLATLAAEIRDSATRLDALDTGELPASLRAVFSWSYHALPPDAARAFGLLGLAPGPDISLPAAANLTARPTQRIRPLMRELETAHLIDQPVPGRYRMHDLLRLYATEQANTDQSDDVRDTALRRLVDFYLRTALAGDRLLAPHRPAIHLKQPPDCHRQPFPDHTAAFTWFDTEHLNLQATHHLATTLGWHQAVGHLSWALTTFRELRGHLHDNVAAWRAGLAAADNLADPAARHLAHQQLGHACARAGRHEEALHHLGRALALAEDIGDRPGQAHTYGLLGWAWEQRGEDRRALEHATQALNLYQTLDNPVWKAHSLSQVGWLQARLGDYDLARVSVEAALAGVRSHRNRHGEARNLDSLGLIAYQTGQYILALDYYQQALTLHRDLGNSCEEADILDRLGHPHSALGHYEQARAAWHQAVGLYQAQHRTEDAARVQHELDALRGRTP</sequence>
<dbReference type="InterPro" id="IPR027417">
    <property type="entry name" value="P-loop_NTPase"/>
</dbReference>
<comment type="similarity">
    <text evidence="1">Belongs to the AfsR/DnrI/RedD regulatory family.</text>
</comment>
<dbReference type="CDD" id="cd15831">
    <property type="entry name" value="BTAD"/>
    <property type="match status" value="1"/>
</dbReference>
<dbReference type="SMART" id="SM00862">
    <property type="entry name" value="Trans_reg_C"/>
    <property type="match status" value="1"/>
</dbReference>
<dbReference type="SUPFAM" id="SSF48452">
    <property type="entry name" value="TPR-like"/>
    <property type="match status" value="3"/>
</dbReference>
<evidence type="ECO:0000313" key="9">
    <source>
        <dbReference type="Proteomes" id="UP000295680"/>
    </source>
</evidence>
<dbReference type="GO" id="GO:0003677">
    <property type="term" value="F:DNA binding"/>
    <property type="evidence" value="ECO:0007669"/>
    <property type="project" value="UniProtKB-UniRule"/>
</dbReference>
<dbReference type="SUPFAM" id="SSF46894">
    <property type="entry name" value="C-terminal effector domain of the bipartite response regulators"/>
    <property type="match status" value="1"/>
</dbReference>
<evidence type="ECO:0000259" key="7">
    <source>
        <dbReference type="PROSITE" id="PS51755"/>
    </source>
</evidence>
<dbReference type="InterPro" id="IPR019734">
    <property type="entry name" value="TPR_rpt"/>
</dbReference>
<dbReference type="PROSITE" id="PS50005">
    <property type="entry name" value="TPR"/>
    <property type="match status" value="1"/>
</dbReference>
<dbReference type="InterPro" id="IPR011990">
    <property type="entry name" value="TPR-like_helical_dom_sf"/>
</dbReference>
<dbReference type="EMBL" id="SLWS01000004">
    <property type="protein sequence ID" value="TCO59549.1"/>
    <property type="molecule type" value="Genomic_DNA"/>
</dbReference>